<dbReference type="AlphaFoldDB" id="A0A6A6NVR9"/>
<dbReference type="InterPro" id="IPR023395">
    <property type="entry name" value="MCP_dom_sf"/>
</dbReference>
<dbReference type="SUPFAM" id="SSF103506">
    <property type="entry name" value="Mitochondrial carrier"/>
    <property type="match status" value="1"/>
</dbReference>
<feature type="region of interest" description="Disordered" evidence="6">
    <location>
        <begin position="537"/>
        <end position="559"/>
    </location>
</feature>
<feature type="region of interest" description="Disordered" evidence="6">
    <location>
        <begin position="135"/>
        <end position="205"/>
    </location>
</feature>
<feature type="compositionally biased region" description="Low complexity" evidence="6">
    <location>
        <begin position="29"/>
        <end position="46"/>
    </location>
</feature>
<dbReference type="Gene3D" id="1.50.40.10">
    <property type="entry name" value="Mitochondrial carrier domain"/>
    <property type="match status" value="1"/>
</dbReference>
<keyword evidence="4" id="KW-1133">Transmembrane helix</keyword>
<feature type="region of interest" description="Disordered" evidence="6">
    <location>
        <begin position="336"/>
        <end position="365"/>
    </location>
</feature>
<sequence>MSTSRDAPNPLRPYYVPPPSFGTADPSSHDAGSGNSSSSHFYYRRSPTPPPHTSRGAAGRSRLGASARDILSDLDYDEIVGESGPATLADWAKRLADQAVWNYTSVFLSQPFEVAKLVLQCRMISGQELGPGGVVVARGTGPGVHSDDLNSSDSDPENPSYFTSTTPSASRQHASTRRRPATPPRSESTTPTPPSSRRAQQPPIYHPYQTHRYKLALRRPDSLLEILAQLWSKESAWGVWKGTNVSFVLNVLQRTVESWTRSLLAALLNLPDPGSLSGSAGSSRSGGALLPGGSLDVADSPSPWVSVGVVVAAAGIAGLVLAPLDIIRTRLIITPSSPPSSSSSPTSPTSLTQSSDSSPHHQPRTLIPSLRALPTLLPHPTLLTPTFLHATLPSLLAASAPLLLRSAPLRIDPLHSPSAYSAATFLAALAELAVKLPLELVLRRAQVAVLQEWAAETQQPQQAPLKRKKRAVAPSSGSRGRQPRRVGEPSPSPRSETGAAPSDEDAALPTVVDVGPYRGVFGSLWFVVRDEGVSVVGPPPPLRGGGKRLGPTPMSGMAGQQRLRKGQGPAGLWRGWRVGFWGLVGVWGAAALGGAGGGEF</sequence>
<feature type="compositionally biased region" description="Low complexity" evidence="6">
    <location>
        <begin position="339"/>
        <end position="357"/>
    </location>
</feature>
<evidence type="ECO:0000256" key="3">
    <source>
        <dbReference type="ARBA" id="ARBA00022792"/>
    </source>
</evidence>
<feature type="compositionally biased region" description="Low complexity" evidence="6">
    <location>
        <begin position="184"/>
        <end position="199"/>
    </location>
</feature>
<keyword evidence="5" id="KW-0472">Membrane</keyword>
<dbReference type="EMBL" id="MU001686">
    <property type="protein sequence ID" value="KAF2455552.1"/>
    <property type="molecule type" value="Genomic_DNA"/>
</dbReference>
<feature type="compositionally biased region" description="Polar residues" evidence="6">
    <location>
        <begin position="160"/>
        <end position="173"/>
    </location>
</feature>
<evidence type="ECO:0000256" key="2">
    <source>
        <dbReference type="ARBA" id="ARBA00022692"/>
    </source>
</evidence>
<evidence type="ECO:0000313" key="7">
    <source>
        <dbReference type="EMBL" id="KAF2455552.1"/>
    </source>
</evidence>
<keyword evidence="8" id="KW-1185">Reference proteome</keyword>
<evidence type="ECO:0000313" key="8">
    <source>
        <dbReference type="Proteomes" id="UP000799766"/>
    </source>
</evidence>
<organism evidence="7 8">
    <name type="scientific">Lineolata rhizophorae</name>
    <dbReference type="NCBI Taxonomy" id="578093"/>
    <lineage>
        <taxon>Eukaryota</taxon>
        <taxon>Fungi</taxon>
        <taxon>Dikarya</taxon>
        <taxon>Ascomycota</taxon>
        <taxon>Pezizomycotina</taxon>
        <taxon>Dothideomycetes</taxon>
        <taxon>Dothideomycetes incertae sedis</taxon>
        <taxon>Lineolatales</taxon>
        <taxon>Lineolataceae</taxon>
        <taxon>Lineolata</taxon>
    </lineage>
</organism>
<keyword evidence="3" id="KW-0999">Mitochondrion inner membrane</keyword>
<evidence type="ECO:0000256" key="6">
    <source>
        <dbReference type="SAM" id="MobiDB-lite"/>
    </source>
</evidence>
<comment type="subcellular location">
    <subcellularLocation>
        <location evidence="1">Membrane</location>
    </subcellularLocation>
</comment>
<protein>
    <recommendedName>
        <fullName evidence="9">Mitochondrial carrier domain-containing protein</fullName>
    </recommendedName>
</protein>
<evidence type="ECO:0008006" key="9">
    <source>
        <dbReference type="Google" id="ProtNLM"/>
    </source>
</evidence>
<proteinExistence type="predicted"/>
<feature type="compositionally biased region" description="Low complexity" evidence="6">
    <location>
        <begin position="53"/>
        <end position="62"/>
    </location>
</feature>
<name>A0A6A6NVR9_9PEZI</name>
<keyword evidence="3" id="KW-0496">Mitochondrion</keyword>
<evidence type="ECO:0000256" key="1">
    <source>
        <dbReference type="ARBA" id="ARBA00004370"/>
    </source>
</evidence>
<dbReference type="Proteomes" id="UP000799766">
    <property type="component" value="Unassembled WGS sequence"/>
</dbReference>
<evidence type="ECO:0000256" key="5">
    <source>
        <dbReference type="ARBA" id="ARBA00023136"/>
    </source>
</evidence>
<accession>A0A6A6NVR9</accession>
<evidence type="ECO:0000256" key="4">
    <source>
        <dbReference type="ARBA" id="ARBA00022989"/>
    </source>
</evidence>
<feature type="region of interest" description="Disordered" evidence="6">
    <location>
        <begin position="456"/>
        <end position="507"/>
    </location>
</feature>
<feature type="region of interest" description="Disordered" evidence="6">
    <location>
        <begin position="1"/>
        <end position="62"/>
    </location>
</feature>
<dbReference type="OrthoDB" id="77989at2759"/>
<keyword evidence="2" id="KW-0812">Transmembrane</keyword>
<reference evidence="7" key="1">
    <citation type="journal article" date="2020" name="Stud. Mycol.">
        <title>101 Dothideomycetes genomes: a test case for predicting lifestyles and emergence of pathogens.</title>
        <authorList>
            <person name="Haridas S."/>
            <person name="Albert R."/>
            <person name="Binder M."/>
            <person name="Bloem J."/>
            <person name="Labutti K."/>
            <person name="Salamov A."/>
            <person name="Andreopoulos B."/>
            <person name="Baker S."/>
            <person name="Barry K."/>
            <person name="Bills G."/>
            <person name="Bluhm B."/>
            <person name="Cannon C."/>
            <person name="Castanera R."/>
            <person name="Culley D."/>
            <person name="Daum C."/>
            <person name="Ezra D."/>
            <person name="Gonzalez J."/>
            <person name="Henrissat B."/>
            <person name="Kuo A."/>
            <person name="Liang C."/>
            <person name="Lipzen A."/>
            <person name="Lutzoni F."/>
            <person name="Magnuson J."/>
            <person name="Mondo S."/>
            <person name="Nolan M."/>
            <person name="Ohm R."/>
            <person name="Pangilinan J."/>
            <person name="Park H.-J."/>
            <person name="Ramirez L."/>
            <person name="Alfaro M."/>
            <person name="Sun H."/>
            <person name="Tritt A."/>
            <person name="Yoshinaga Y."/>
            <person name="Zwiers L.-H."/>
            <person name="Turgeon B."/>
            <person name="Goodwin S."/>
            <person name="Spatafora J."/>
            <person name="Crous P."/>
            <person name="Grigoriev I."/>
        </authorList>
    </citation>
    <scope>NUCLEOTIDE SEQUENCE</scope>
    <source>
        <strain evidence="7">ATCC 16933</strain>
    </source>
</reference>
<gene>
    <name evidence="7" type="ORF">BDY21DRAFT_386902</name>
</gene>
<dbReference type="GO" id="GO:0016020">
    <property type="term" value="C:membrane"/>
    <property type="evidence" value="ECO:0007669"/>
    <property type="project" value="UniProtKB-SubCell"/>
</dbReference>